<evidence type="ECO:0000256" key="4">
    <source>
        <dbReference type="ARBA" id="ARBA00023284"/>
    </source>
</evidence>
<keyword evidence="8" id="KW-1185">Reference proteome</keyword>
<keyword evidence="2" id="KW-0201">Cytochrome c-type biogenesis</keyword>
<dbReference type="Pfam" id="PF14289">
    <property type="entry name" value="DUF4369"/>
    <property type="match status" value="1"/>
</dbReference>
<evidence type="ECO:0000256" key="3">
    <source>
        <dbReference type="ARBA" id="ARBA00023157"/>
    </source>
</evidence>
<evidence type="ECO:0000313" key="7">
    <source>
        <dbReference type="EMBL" id="KAA2238981.1"/>
    </source>
</evidence>
<dbReference type="Proteomes" id="UP000324611">
    <property type="component" value="Unassembled WGS sequence"/>
</dbReference>
<organism evidence="7 8">
    <name type="scientific">Chitinophaga agrisoli</name>
    <dbReference type="NCBI Taxonomy" id="2607653"/>
    <lineage>
        <taxon>Bacteria</taxon>
        <taxon>Pseudomonadati</taxon>
        <taxon>Bacteroidota</taxon>
        <taxon>Chitinophagia</taxon>
        <taxon>Chitinophagales</taxon>
        <taxon>Chitinophagaceae</taxon>
        <taxon>Chitinophaga</taxon>
    </lineage>
</organism>
<keyword evidence="4" id="KW-0676">Redox-active center</keyword>
<evidence type="ECO:0000313" key="8">
    <source>
        <dbReference type="Proteomes" id="UP000324611"/>
    </source>
</evidence>
<dbReference type="PANTHER" id="PTHR42852">
    <property type="entry name" value="THIOL:DISULFIDE INTERCHANGE PROTEIN DSBE"/>
    <property type="match status" value="1"/>
</dbReference>
<dbReference type="InterPro" id="IPR017937">
    <property type="entry name" value="Thioredoxin_CS"/>
</dbReference>
<dbReference type="InterPro" id="IPR013766">
    <property type="entry name" value="Thioredoxin_domain"/>
</dbReference>
<protein>
    <submittedName>
        <fullName evidence="7">AhpC/TSA family protein</fullName>
    </submittedName>
</protein>
<name>A0A5B2VIU3_9BACT</name>
<accession>A0A5B2VIU3</accession>
<feature type="domain" description="Thioredoxin" evidence="6">
    <location>
        <begin position="237"/>
        <end position="378"/>
    </location>
</feature>
<evidence type="ECO:0000256" key="1">
    <source>
        <dbReference type="ARBA" id="ARBA00004196"/>
    </source>
</evidence>
<dbReference type="Gene3D" id="3.40.30.10">
    <property type="entry name" value="Glutaredoxin"/>
    <property type="match status" value="1"/>
</dbReference>
<comment type="subcellular location">
    <subcellularLocation>
        <location evidence="1">Cell envelope</location>
    </subcellularLocation>
</comment>
<dbReference type="AlphaFoldDB" id="A0A5B2VIU3"/>
<comment type="caution">
    <text evidence="7">The sequence shown here is derived from an EMBL/GenBank/DDBJ whole genome shotgun (WGS) entry which is preliminary data.</text>
</comment>
<dbReference type="EMBL" id="VUOC01000004">
    <property type="protein sequence ID" value="KAA2238981.1"/>
    <property type="molecule type" value="Genomic_DNA"/>
</dbReference>
<keyword evidence="3" id="KW-1015">Disulfide bond</keyword>
<dbReference type="InterPro" id="IPR036249">
    <property type="entry name" value="Thioredoxin-like_sf"/>
</dbReference>
<evidence type="ECO:0000256" key="5">
    <source>
        <dbReference type="SAM" id="Coils"/>
    </source>
</evidence>
<dbReference type="Pfam" id="PF00578">
    <property type="entry name" value="AhpC-TSA"/>
    <property type="match status" value="1"/>
</dbReference>
<reference evidence="7 8" key="1">
    <citation type="submission" date="2019-09" db="EMBL/GenBank/DDBJ databases">
        <title>Chitinophaga ginsengihumi sp. nov., isolated from soil of ginseng rhizosphere.</title>
        <authorList>
            <person name="Lee J."/>
        </authorList>
    </citation>
    <scope>NUCLEOTIDE SEQUENCE [LARGE SCALE GENOMIC DNA]</scope>
    <source>
        <strain evidence="7 8">BN140078</strain>
    </source>
</reference>
<evidence type="ECO:0000256" key="2">
    <source>
        <dbReference type="ARBA" id="ARBA00022748"/>
    </source>
</evidence>
<reference evidence="7 8" key="2">
    <citation type="submission" date="2019-09" db="EMBL/GenBank/DDBJ databases">
        <authorList>
            <person name="Jin C."/>
        </authorList>
    </citation>
    <scope>NUCLEOTIDE SEQUENCE [LARGE SCALE GENOMIC DNA]</scope>
    <source>
        <strain evidence="7 8">BN140078</strain>
    </source>
</reference>
<keyword evidence="5" id="KW-0175">Coiled coil</keyword>
<dbReference type="RefSeq" id="WP_149840160.1">
    <property type="nucleotide sequence ID" value="NZ_VUOC01000004.1"/>
</dbReference>
<dbReference type="PROSITE" id="PS00194">
    <property type="entry name" value="THIOREDOXIN_1"/>
    <property type="match status" value="1"/>
</dbReference>
<evidence type="ECO:0000259" key="6">
    <source>
        <dbReference type="PROSITE" id="PS51352"/>
    </source>
</evidence>
<dbReference type="GO" id="GO:0016209">
    <property type="term" value="F:antioxidant activity"/>
    <property type="evidence" value="ECO:0007669"/>
    <property type="project" value="InterPro"/>
</dbReference>
<dbReference type="PANTHER" id="PTHR42852:SF6">
    <property type="entry name" value="THIOL:DISULFIDE INTERCHANGE PROTEIN DSBE"/>
    <property type="match status" value="1"/>
</dbReference>
<dbReference type="CDD" id="cd02966">
    <property type="entry name" value="TlpA_like_family"/>
    <property type="match status" value="1"/>
</dbReference>
<dbReference type="InterPro" id="IPR025380">
    <property type="entry name" value="DUF4369"/>
</dbReference>
<dbReference type="GO" id="GO:0030313">
    <property type="term" value="C:cell envelope"/>
    <property type="evidence" value="ECO:0007669"/>
    <property type="project" value="UniProtKB-SubCell"/>
</dbReference>
<dbReference type="GO" id="GO:0017004">
    <property type="term" value="P:cytochrome complex assembly"/>
    <property type="evidence" value="ECO:0007669"/>
    <property type="project" value="UniProtKB-KW"/>
</dbReference>
<gene>
    <name evidence="7" type="ORF">F0L74_22465</name>
</gene>
<dbReference type="SUPFAM" id="SSF52833">
    <property type="entry name" value="Thioredoxin-like"/>
    <property type="match status" value="1"/>
</dbReference>
<dbReference type="GO" id="GO:0016491">
    <property type="term" value="F:oxidoreductase activity"/>
    <property type="evidence" value="ECO:0007669"/>
    <property type="project" value="InterPro"/>
</dbReference>
<dbReference type="PROSITE" id="PS51352">
    <property type="entry name" value="THIOREDOXIN_2"/>
    <property type="match status" value="1"/>
</dbReference>
<dbReference type="InterPro" id="IPR000866">
    <property type="entry name" value="AhpC/TSA"/>
</dbReference>
<sequence>MKKWLWLLLPLMPGALYGQQPDNFEIKGRLVNVTADVIYLSSMKNGSLATDTAHVRADNTYVLKGTTPGGEASLLRYNPETKRLLGMAPFFLSAESFEITHTQSFSNITVTGSTAMQQYRQVNETAKGYNAKIKLLEEQLNAASSSGNTKETDRLQQQLSAIKQEKLDKAYASFIKMHPSSPVAVYALKRYTVAADEKDAARAYALYEQLSPALQENYEAQELATALKAKVAFNSTVAIGRQAPDFAQADTAGQPVKLSSFRGKYVLLDFWASWCGPCRADNPNIVKAYQQYHDKGFEILSVSLDQPGAHDKWVKAIHDDHLTWTHVSDLQYWKNAVVALYGIRGIPQNFLIDPQGKIIARSLRGEDLDKQLKAIYNQ</sequence>
<dbReference type="InterPro" id="IPR050553">
    <property type="entry name" value="Thioredoxin_ResA/DsbE_sf"/>
</dbReference>
<proteinExistence type="predicted"/>
<feature type="coiled-coil region" evidence="5">
    <location>
        <begin position="119"/>
        <end position="146"/>
    </location>
</feature>